<evidence type="ECO:0000313" key="3">
    <source>
        <dbReference type="Proteomes" id="UP001497457"/>
    </source>
</evidence>
<evidence type="ECO:0000313" key="2">
    <source>
        <dbReference type="EMBL" id="CAL4994740.1"/>
    </source>
</evidence>
<dbReference type="SUPFAM" id="SSF52047">
    <property type="entry name" value="RNI-like"/>
    <property type="match status" value="1"/>
</dbReference>
<gene>
    <name evidence="2" type="ORF">URODEC1_LOCUS62041</name>
</gene>
<dbReference type="InterPro" id="IPR001810">
    <property type="entry name" value="F-box_dom"/>
</dbReference>
<dbReference type="CDD" id="cd22160">
    <property type="entry name" value="F-box_AtFBL13-like"/>
    <property type="match status" value="1"/>
</dbReference>
<dbReference type="InterPro" id="IPR036047">
    <property type="entry name" value="F-box-like_dom_sf"/>
</dbReference>
<organism evidence="2 3">
    <name type="scientific">Urochloa decumbens</name>
    <dbReference type="NCBI Taxonomy" id="240449"/>
    <lineage>
        <taxon>Eukaryota</taxon>
        <taxon>Viridiplantae</taxon>
        <taxon>Streptophyta</taxon>
        <taxon>Embryophyta</taxon>
        <taxon>Tracheophyta</taxon>
        <taxon>Spermatophyta</taxon>
        <taxon>Magnoliopsida</taxon>
        <taxon>Liliopsida</taxon>
        <taxon>Poales</taxon>
        <taxon>Poaceae</taxon>
        <taxon>PACMAD clade</taxon>
        <taxon>Panicoideae</taxon>
        <taxon>Panicodae</taxon>
        <taxon>Paniceae</taxon>
        <taxon>Melinidinae</taxon>
        <taxon>Urochloa</taxon>
    </lineage>
</organism>
<protein>
    <recommendedName>
        <fullName evidence="1">F-box domain-containing protein</fullName>
    </recommendedName>
</protein>
<dbReference type="Proteomes" id="UP001497457">
    <property type="component" value="Chromosome 24b"/>
</dbReference>
<accession>A0ABC9B532</accession>
<proteinExistence type="predicted"/>
<dbReference type="PANTHER" id="PTHR34223:SF51">
    <property type="entry name" value="OS06G0556300 PROTEIN"/>
    <property type="match status" value="1"/>
</dbReference>
<reference evidence="3" key="1">
    <citation type="submission" date="2024-06" db="EMBL/GenBank/DDBJ databases">
        <authorList>
            <person name="Ryan C."/>
        </authorList>
    </citation>
    <scope>NUCLEOTIDE SEQUENCE [LARGE SCALE GENOMIC DNA]</scope>
</reference>
<keyword evidence="3" id="KW-1185">Reference proteome</keyword>
<feature type="domain" description="F-box" evidence="1">
    <location>
        <begin position="6"/>
        <end position="52"/>
    </location>
</feature>
<dbReference type="EMBL" id="OZ075134">
    <property type="protein sequence ID" value="CAL4994740.1"/>
    <property type="molecule type" value="Genomic_DNA"/>
</dbReference>
<dbReference type="AlphaFoldDB" id="A0ABC9B532"/>
<name>A0ABC9B532_9POAL</name>
<sequence length="413" mass="45357">MAGGGEDRISALPDDALLHIVSFLPSDDAVRTSVLARRWLHLWKSTRSLRITGRRDLSSGGARHPPRWGRPWTASTLTNFMNHFLLLRGGGAPVDVCEILCGELYGGGHDEEAGDLNRAAGLWIRHALATCNAPRAPGELLAKVELKDATFFSSSSVDFSRCAALEDLTMDSCKIHVDEISSPSLTRLSIVECYFDGGARTRISAPRLGRLQLSLCNGMTPLLEKMPMLVAANVRLEGLCGDSCIHNVCKHHGYTYSDESDYDDDDDDRDGCYCIDEDGSGVYLENVSSCESCYGSDDGSSVLLGGLSSAVDLELTSDPLVFIFRKDCNALIRNPAVKTDNNYGSKEQLFLVPKHLNTVYIKCPKENELVKKLIMTLTTNGVCRNQIRIEENFSPPELSGYETEESDRDGIFC</sequence>
<evidence type="ECO:0000259" key="1">
    <source>
        <dbReference type="PROSITE" id="PS50181"/>
    </source>
</evidence>
<dbReference type="InterPro" id="IPR053781">
    <property type="entry name" value="F-box_AtFBL13-like"/>
</dbReference>
<dbReference type="PROSITE" id="PS50181">
    <property type="entry name" value="FBOX"/>
    <property type="match status" value="1"/>
</dbReference>
<dbReference type="Gene3D" id="1.20.1280.50">
    <property type="match status" value="1"/>
</dbReference>
<dbReference type="PANTHER" id="PTHR34223">
    <property type="entry name" value="OS11G0201299 PROTEIN"/>
    <property type="match status" value="1"/>
</dbReference>
<dbReference type="SUPFAM" id="SSF81383">
    <property type="entry name" value="F-box domain"/>
    <property type="match status" value="1"/>
</dbReference>
<reference evidence="2 3" key="2">
    <citation type="submission" date="2024-10" db="EMBL/GenBank/DDBJ databases">
        <authorList>
            <person name="Ryan C."/>
        </authorList>
    </citation>
    <scope>NUCLEOTIDE SEQUENCE [LARGE SCALE GENOMIC DNA]</scope>
</reference>
<dbReference type="Pfam" id="PF00646">
    <property type="entry name" value="F-box"/>
    <property type="match status" value="1"/>
</dbReference>
<dbReference type="InterPro" id="IPR053197">
    <property type="entry name" value="F-box_SCFL_complex_component"/>
</dbReference>